<keyword evidence="1" id="KW-1133">Transmembrane helix</keyword>
<gene>
    <name evidence="2" type="ORF">APAPVX9-111</name>
</gene>
<organism evidence="2">
    <name type="scientific">Apapanepox virus</name>
    <dbReference type="NCBI Taxonomy" id="3049969"/>
    <lineage>
        <taxon>Viruses</taxon>
        <taxon>Varidnaviria</taxon>
        <taxon>Bamfordvirae</taxon>
        <taxon>Nucleocytoviricota</taxon>
        <taxon>Pokkesviricetes</taxon>
        <taxon>Chitovirales</taxon>
        <taxon>Poxviridae</taxon>
        <taxon>Chordopoxvirinae</taxon>
        <taxon>Avipoxvirus</taxon>
    </lineage>
</organism>
<keyword evidence="1" id="KW-0472">Membrane</keyword>
<name>A0AAT9UPK2_9POXV</name>
<reference evidence="2" key="1">
    <citation type="submission" date="2023-04" db="EMBL/GenBank/DDBJ databases">
        <title>Genomic characterization of avipoxvirus isolates from Apapne (Himatione sanguinea).</title>
        <authorList>
            <person name="Butt S.L."/>
            <person name="Do Nascimento G.M."/>
        </authorList>
    </citation>
    <scope>NUCLEOTIDE SEQUENCE</scope>
    <source>
        <strain evidence="2">APAPVX9</strain>
    </source>
</reference>
<protein>
    <submittedName>
        <fullName evidence="2">E2-like protein</fullName>
    </submittedName>
</protein>
<accession>A0AAT9UPK2</accession>
<sequence>MKGLYPKNLRKAINQLVKVNLNFSLLSTKTAHTLIKYNVFSKLPDKYYDFAKNLDINNILAFDHKIVELRDLKKLISKLPHIPECFTEIITYHKKYLLLDRYVVFKLVESNIINLSDIRTVLDNWVMTPIEIALINSDMIIPGTHFTLEDIRTVFDRKGLDSTLKLYKKIDTSVYNILLMEEKFSVPPIHSSIYQLMDIDKAIFLIKKYPEEDVITNINGTVKSNSRFLQSMIDLVFSKLPNILTHINKWIATQLCSDKLLATFGIYFYVLFDWIDVPLYVDKYYFNRMTEEETAFICKHIDIYRKKSELFVNTLRWHLYYSDNMHTQKIFDPVIYKKEKCKNYMIKESFEYLDNEANIAILLNDFKYNYAISKYILESKTSEAIKLEAFKILTKQGTCIDNCTCMDLGALYSAIIRSPHSYKSISYNCDMTGLDYNISDIGLGKLVYKMCNAAKKGMIDVRFLKTNCLWSPVMYLLEDTSKVDFSRFMNAVKNISADNVKYLNRLEYNDIRLEHINDLDIYKLLEYDRINLYGINYVKKIIFANTIFEYIITVLIIRFKRSSYNFRRFIELLIYKCLKGFEIPVDTYKDVYVNEMNICIELERLINDSIIPFITHGLIVKLLVNIFTNLNGISKYSPRIRIRKGKIGIRSTR</sequence>
<keyword evidence="1" id="KW-0812">Transmembrane</keyword>
<feature type="transmembrane region" description="Helical" evidence="1">
    <location>
        <begin position="541"/>
        <end position="559"/>
    </location>
</feature>
<dbReference type="PIRSF" id="PIRSF015980">
    <property type="entry name" value="VAC_O1L"/>
    <property type="match status" value="1"/>
</dbReference>
<evidence type="ECO:0000256" key="1">
    <source>
        <dbReference type="SAM" id="Phobius"/>
    </source>
</evidence>
<evidence type="ECO:0000313" key="2">
    <source>
        <dbReference type="EMBL" id="WHV01557.1"/>
    </source>
</evidence>
<dbReference type="InterPro" id="IPR006732">
    <property type="entry name" value="Poxvirus_O1"/>
</dbReference>
<dbReference type="EMBL" id="OQ865377">
    <property type="protein sequence ID" value="WHV01557.1"/>
    <property type="molecule type" value="Genomic_DNA"/>
</dbReference>
<proteinExistence type="predicted"/>